<dbReference type="GO" id="GO:0016020">
    <property type="term" value="C:membrane"/>
    <property type="evidence" value="ECO:0007669"/>
    <property type="project" value="TreeGrafter"/>
</dbReference>
<sequence length="270" mass="29655">MTAATFALGLVAVSAALSVVMAIAWLVWRASRNSGWVDTIWTFGLGLVGFAGAITARPVHFHSVLVAAMAAIWALRLGSHIARRTRGITDDPRYAKLIRDWGADASSNMFRLLQKQAIVSIPLALSMWLAANAPGPVLPAQTAIAILIFVVAVAGEGIADEQLRRFRHDAASKGKICDAGLWRWSRHPNYFFEWLGWLAYPVLAIDLGGHDPWGYVALAAPLCMYWLLVYVSGIPPLEEHMLAARGDAFRRYQMSTNVFFPWPPKTRTGG</sequence>
<keyword evidence="1" id="KW-0472">Membrane</keyword>
<dbReference type="KEGG" id="bbet:F8237_31395"/>
<feature type="transmembrane region" description="Helical" evidence="1">
    <location>
        <begin position="6"/>
        <end position="28"/>
    </location>
</feature>
<proteinExistence type="predicted"/>
<dbReference type="AlphaFoldDB" id="A0A5P6PF29"/>
<dbReference type="InterPro" id="IPR010721">
    <property type="entry name" value="UstE-like"/>
</dbReference>
<evidence type="ECO:0000313" key="3">
    <source>
        <dbReference type="Proteomes" id="UP000325641"/>
    </source>
</evidence>
<dbReference type="PANTHER" id="PTHR32251:SF17">
    <property type="entry name" value="STEROID 5-ALPHA REDUCTASE C-TERMINAL DOMAIN-CONTAINING PROTEIN"/>
    <property type="match status" value="1"/>
</dbReference>
<name>A0A5P6PF29_9BRAD</name>
<protein>
    <submittedName>
        <fullName evidence="2">DUF1295 domain-containing protein</fullName>
    </submittedName>
</protein>
<dbReference type="EMBL" id="CP044543">
    <property type="protein sequence ID" value="QFI76504.1"/>
    <property type="molecule type" value="Genomic_DNA"/>
</dbReference>
<dbReference type="RefSeq" id="WP_151649965.1">
    <property type="nucleotide sequence ID" value="NZ_CP044543.1"/>
</dbReference>
<keyword evidence="1" id="KW-0812">Transmembrane</keyword>
<feature type="transmembrane region" description="Helical" evidence="1">
    <location>
        <begin position="35"/>
        <end position="54"/>
    </location>
</feature>
<dbReference type="Gene3D" id="1.20.120.1630">
    <property type="match status" value="1"/>
</dbReference>
<reference evidence="3" key="1">
    <citation type="submission" date="2019-10" db="EMBL/GenBank/DDBJ databases">
        <title>Complete Genome Sequence of Bradyrhizobium betae type strain PL7HG1T.</title>
        <authorList>
            <person name="Bromfield E.S.P."/>
            <person name="Cloutier S."/>
        </authorList>
    </citation>
    <scope>NUCLEOTIDE SEQUENCE [LARGE SCALE GENOMIC DNA]</scope>
    <source>
        <strain evidence="3">PL7HG1</strain>
    </source>
</reference>
<feature type="transmembrane region" description="Helical" evidence="1">
    <location>
        <begin position="190"/>
        <end position="207"/>
    </location>
</feature>
<gene>
    <name evidence="2" type="ORF">F8237_31395</name>
</gene>
<accession>A0A5P6PF29</accession>
<dbReference type="Pfam" id="PF06966">
    <property type="entry name" value="DUF1295"/>
    <property type="match status" value="1"/>
</dbReference>
<evidence type="ECO:0000313" key="2">
    <source>
        <dbReference type="EMBL" id="QFI76504.1"/>
    </source>
</evidence>
<keyword evidence="1" id="KW-1133">Transmembrane helix</keyword>
<organism evidence="2 3">
    <name type="scientific">Bradyrhizobium betae</name>
    <dbReference type="NCBI Taxonomy" id="244734"/>
    <lineage>
        <taxon>Bacteria</taxon>
        <taxon>Pseudomonadati</taxon>
        <taxon>Pseudomonadota</taxon>
        <taxon>Alphaproteobacteria</taxon>
        <taxon>Hyphomicrobiales</taxon>
        <taxon>Nitrobacteraceae</taxon>
        <taxon>Bradyrhizobium</taxon>
    </lineage>
</organism>
<evidence type="ECO:0000256" key="1">
    <source>
        <dbReference type="SAM" id="Phobius"/>
    </source>
</evidence>
<dbReference type="PROSITE" id="PS50244">
    <property type="entry name" value="S5A_REDUCTASE"/>
    <property type="match status" value="1"/>
</dbReference>
<dbReference type="OrthoDB" id="9779233at2"/>
<dbReference type="Proteomes" id="UP000325641">
    <property type="component" value="Chromosome"/>
</dbReference>
<dbReference type="PANTHER" id="PTHR32251">
    <property type="entry name" value="3-OXO-5-ALPHA-STEROID 4-DEHYDROGENASE"/>
    <property type="match status" value="1"/>
</dbReference>
<feature type="transmembrane region" description="Helical" evidence="1">
    <location>
        <begin position="140"/>
        <end position="159"/>
    </location>
</feature>
<feature type="transmembrane region" description="Helical" evidence="1">
    <location>
        <begin position="213"/>
        <end position="231"/>
    </location>
</feature>